<proteinExistence type="predicted"/>
<feature type="region of interest" description="Disordered" evidence="1">
    <location>
        <begin position="430"/>
        <end position="465"/>
    </location>
</feature>
<feature type="compositionally biased region" description="Basic and acidic residues" evidence="1">
    <location>
        <begin position="1052"/>
        <end position="1062"/>
    </location>
</feature>
<feature type="compositionally biased region" description="Polar residues" evidence="1">
    <location>
        <begin position="608"/>
        <end position="619"/>
    </location>
</feature>
<feature type="compositionally biased region" description="Basic and acidic residues" evidence="1">
    <location>
        <begin position="620"/>
        <end position="631"/>
    </location>
</feature>
<feature type="compositionally biased region" description="Polar residues" evidence="1">
    <location>
        <begin position="833"/>
        <end position="843"/>
    </location>
</feature>
<feature type="region of interest" description="Disordered" evidence="1">
    <location>
        <begin position="236"/>
        <end position="265"/>
    </location>
</feature>
<feature type="compositionally biased region" description="Basic and acidic residues" evidence="1">
    <location>
        <begin position="1185"/>
        <end position="1202"/>
    </location>
</feature>
<dbReference type="Proteomes" id="UP001347796">
    <property type="component" value="Unassembled WGS sequence"/>
</dbReference>
<organism evidence="2 3">
    <name type="scientific">Patella caerulea</name>
    <name type="common">Rayed Mediterranean limpet</name>
    <dbReference type="NCBI Taxonomy" id="87958"/>
    <lineage>
        <taxon>Eukaryota</taxon>
        <taxon>Metazoa</taxon>
        <taxon>Spiralia</taxon>
        <taxon>Lophotrochozoa</taxon>
        <taxon>Mollusca</taxon>
        <taxon>Gastropoda</taxon>
        <taxon>Patellogastropoda</taxon>
        <taxon>Patelloidea</taxon>
        <taxon>Patellidae</taxon>
        <taxon>Patella</taxon>
    </lineage>
</organism>
<comment type="caution">
    <text evidence="2">The sequence shown here is derived from an EMBL/GenBank/DDBJ whole genome shotgun (WGS) entry which is preliminary data.</text>
</comment>
<gene>
    <name evidence="2" type="ORF">SNE40_000635</name>
</gene>
<feature type="compositionally biased region" description="Basic residues" evidence="1">
    <location>
        <begin position="1175"/>
        <end position="1184"/>
    </location>
</feature>
<name>A0AAN8KE97_PATCE</name>
<feature type="compositionally biased region" description="Basic and acidic residues" evidence="1">
    <location>
        <begin position="1216"/>
        <end position="1231"/>
    </location>
</feature>
<protein>
    <submittedName>
        <fullName evidence="2">Uncharacterized protein</fullName>
    </submittedName>
</protein>
<evidence type="ECO:0000256" key="1">
    <source>
        <dbReference type="SAM" id="MobiDB-lite"/>
    </source>
</evidence>
<feature type="compositionally biased region" description="Polar residues" evidence="1">
    <location>
        <begin position="1010"/>
        <end position="1020"/>
    </location>
</feature>
<feature type="region of interest" description="Disordered" evidence="1">
    <location>
        <begin position="1"/>
        <end position="33"/>
    </location>
</feature>
<feature type="compositionally biased region" description="Basic and acidic residues" evidence="1">
    <location>
        <begin position="1536"/>
        <end position="1556"/>
    </location>
</feature>
<evidence type="ECO:0000313" key="3">
    <source>
        <dbReference type="Proteomes" id="UP001347796"/>
    </source>
</evidence>
<feature type="compositionally biased region" description="Basic and acidic residues" evidence="1">
    <location>
        <begin position="1021"/>
        <end position="1033"/>
    </location>
</feature>
<sequence>MDHESDDSFESPTETEDRCSIQDKSILPRSDNSYLSLTSVSSLETGEICLPNVASTLETGARYSTPPQQSPRDDTERIPEMEKRLVQNQPDSNPPSSGDSPQSHSTGTRLNIDTREEEMRICQSGANSSVNEKLSKILCSQSDHLQSKDGDASDLLESDIDTTSYAGLIFKKDVPNVFTSNRCKLAESSKINKEEKGGLFADAISRFSDDDPSCDLPQITSANLVELYLQYGVSNSQTPAPTDSSISNHGGEIQISQSGTTEPGSSCESFYSYISSDKYPWILVKQLRVKECVTNQDSSLKTTEDYLRIGNSDLLELFIQVNTGIANAKEENFEFNDGSFPYKTLSNSGSLQVYHSFSSIPDDEMSIYTDCVGMEKQSYTIPEPKQSRKSPQSLPIYNINNTNKYAKRIEDESGYSSFLSLCSVETDKNLGKTTQTHPSSSKLRFDSNHQSDKAPSTPLSLSGNEEPFTHITWELTSGKAKAERINGPSGITVDRPLYKEKTVPIEQVLLGGTGPDECSHMQQRIIDENCKDTNNVKSKRPFEYLSKSSNESEPEIHARSMDHRTDITALSKVAVSKSGNSGGKFEASQTGKSLVISKPLKSRVRDSGVTQCHQDNLSPSDKDAELFDRVDSSGNTRNGVITELPGSSTREYRTSDGPVTKYKYSVNRRNFLDSQDLSNVSEQKLQRLKKDERQDNLNQNDSKQKAAFLPDYINGSPYSWERAHNVNPKNISNVETDSAIGLIENKYKQSSNMKETTVDNTGDRISSGTTEQVDGSKASQRSKALKSPIRDNIGKTNYADFRKPEKKTETKYSDLRKTEMKTNTAISLDGFKSCQTNKSQSQARKQESEGHVDVRKDISLNMKDAVVGNTKRRISTGAADEVEQFTTSQICKSQAISKPTEFDAKYDKSQRNTDVRNMNMNDEILVYGVTATSVDQRVTRNFSPSSSRRITDIFPYNQERYLSRSDERESKTNEEQFEKMPNEKSILKAFDENLHTESAVDIDHRVAENFSPSTSKGTTDSQKRRLSETHDTGSRMNYKQFERKKNGGSISKEIHDFGENEKPSQASPPQDISNMPQINERLVSKKNETRKIMQGGGISMDEVEGLPESIEHELHQAAGFQMNRIRWTSHLNTGNIKKSRRKLRGLANKLKTLSDNLSVTELDVIIFKRHWQHKAKKQKQKLGNKNKDTYSSDNSSVKEQKPTCRTGKTPNSGPKKKCDVRRVKGTEEEPIKDREVGLATDSQLNAASHNLCKSVIARAVRECEWKMFCHKWRVATLHAQQSRSGVLTKISKELSCTVVNTASREIMFEQYRRMYRNQENGGKRLNGVEDDGNQRSNGDEQLDGIDTEYEEFVRTTEANKLNLDFQSDREQVHIGTPGEGTPSTSVTNEGAVKQSKSNTTPSVKSFNNIFIGAADADRPNADENHKITENPTDSLDVRIYINCIDESLPGDDDMQIGMLNAEDTHRIDRHHFQNHPTDKRGYPTSNYHEISQGKARSHGQYYVEPIGFEAPVLDEDLNYLYPDYIVGEDMTVSSIKSKENDEHKASRNEPPRDPKCNSKKQKTYTAHQNEKAREQCCGVNERVLPKRLSREKIQTVDHQLQSNKEDTYLTYQNEDIDCGTTSNHQNEVLREGVPGNVPSNKEDTYKVCENSELNNISDSDLSNEETIKHPYYFFWDISESILPTPPKINATDSPKNRKDNQTASINEYQKVSVVNESNKETLVGPSTNSTKKYTQTRVFPRFHCVPCTNGEYIRFVEKTAQGSTGLDFELLIGDPAAVAKGGDSVSLKRDMFINVNQILTESNIPSLDEIRNQTGLSYDDVHELIHSRSNIRCSLCRRQNS</sequence>
<feature type="compositionally biased region" description="Polar residues" evidence="1">
    <location>
        <begin position="1063"/>
        <end position="1075"/>
    </location>
</feature>
<feature type="compositionally biased region" description="Polar residues" evidence="1">
    <location>
        <begin position="1381"/>
        <end position="1400"/>
    </location>
</feature>
<feature type="compositionally biased region" description="Polar residues" evidence="1">
    <location>
        <begin position="236"/>
        <end position="264"/>
    </location>
</feature>
<reference evidence="2 3" key="1">
    <citation type="submission" date="2024-01" db="EMBL/GenBank/DDBJ databases">
        <title>The genome of the rayed Mediterranean limpet Patella caerulea (Linnaeus, 1758).</title>
        <authorList>
            <person name="Anh-Thu Weber A."/>
            <person name="Halstead-Nussloch G."/>
        </authorList>
    </citation>
    <scope>NUCLEOTIDE SEQUENCE [LARGE SCALE GENOMIC DNA]</scope>
    <source>
        <strain evidence="2">AATW-2023a</strain>
        <tissue evidence="2">Whole specimen</tissue>
    </source>
</reference>
<feature type="compositionally biased region" description="Low complexity" evidence="1">
    <location>
        <begin position="87"/>
        <end position="103"/>
    </location>
</feature>
<feature type="region of interest" description="Disordered" evidence="1">
    <location>
        <begin position="604"/>
        <end position="657"/>
    </location>
</feature>
<feature type="region of interest" description="Disordered" evidence="1">
    <location>
        <begin position="1319"/>
        <end position="1344"/>
    </location>
</feature>
<keyword evidence="3" id="KW-1185">Reference proteome</keyword>
<evidence type="ECO:0000313" key="2">
    <source>
        <dbReference type="EMBL" id="KAK6195155.1"/>
    </source>
</evidence>
<feature type="region of interest" description="Disordered" evidence="1">
    <location>
        <begin position="961"/>
        <end position="983"/>
    </location>
</feature>
<feature type="compositionally biased region" description="Basic and acidic residues" evidence="1">
    <location>
        <begin position="800"/>
        <end position="810"/>
    </location>
</feature>
<feature type="region of interest" description="Disordered" evidence="1">
    <location>
        <begin position="751"/>
        <end position="810"/>
    </location>
</feature>
<feature type="region of interest" description="Disordered" evidence="1">
    <location>
        <begin position="1372"/>
        <end position="1400"/>
    </location>
</feature>
<feature type="region of interest" description="Disordered" evidence="1">
    <location>
        <begin position="1175"/>
        <end position="1231"/>
    </location>
</feature>
<feature type="compositionally biased region" description="Basic and acidic residues" evidence="1">
    <location>
        <begin position="71"/>
        <end position="85"/>
    </location>
</feature>
<feature type="compositionally biased region" description="Basic and acidic residues" evidence="1">
    <location>
        <begin position="443"/>
        <end position="452"/>
    </location>
</feature>
<dbReference type="EMBL" id="JAZGQO010000001">
    <property type="protein sequence ID" value="KAK6195155.1"/>
    <property type="molecule type" value="Genomic_DNA"/>
</dbReference>
<feature type="compositionally biased region" description="Polar residues" evidence="1">
    <location>
        <begin position="453"/>
        <end position="463"/>
    </location>
</feature>
<feature type="compositionally biased region" description="Polar residues" evidence="1">
    <location>
        <begin position="751"/>
        <end position="782"/>
    </location>
</feature>
<feature type="region of interest" description="Disordered" evidence="1">
    <location>
        <begin position="1536"/>
        <end position="1568"/>
    </location>
</feature>
<feature type="compositionally biased region" description="Polar residues" evidence="1">
    <location>
        <begin position="632"/>
        <end position="649"/>
    </location>
</feature>
<accession>A0AAN8KE97</accession>
<feature type="region of interest" description="Disordered" evidence="1">
    <location>
        <begin position="831"/>
        <end position="852"/>
    </location>
</feature>
<feature type="region of interest" description="Disordered" evidence="1">
    <location>
        <begin position="1685"/>
        <end position="1705"/>
    </location>
</feature>
<feature type="region of interest" description="Disordered" evidence="1">
    <location>
        <begin position="56"/>
        <end position="114"/>
    </location>
</feature>
<feature type="region of interest" description="Disordered" evidence="1">
    <location>
        <begin position="1003"/>
        <end position="1075"/>
    </location>
</feature>
<feature type="compositionally biased region" description="Polar residues" evidence="1">
    <location>
        <begin position="431"/>
        <end position="442"/>
    </location>
</feature>